<dbReference type="Proteomes" id="UP000095284">
    <property type="component" value="Unplaced"/>
</dbReference>
<evidence type="ECO:0000313" key="2">
    <source>
        <dbReference type="EMBL" id="CAG9086387.1"/>
    </source>
</evidence>
<name>A0A1I7SC11_BURXY</name>
<dbReference type="Proteomes" id="UP000582659">
    <property type="component" value="Unassembled WGS sequence"/>
</dbReference>
<reference evidence="5" key="1">
    <citation type="submission" date="2016-11" db="UniProtKB">
        <authorList>
            <consortium name="WormBaseParasite"/>
        </authorList>
    </citation>
    <scope>IDENTIFICATION</scope>
</reference>
<reference evidence="2" key="2">
    <citation type="submission" date="2020-08" db="EMBL/GenBank/DDBJ databases">
        <authorList>
            <person name="Kikuchi T."/>
        </authorList>
    </citation>
    <scope>NUCLEOTIDE SEQUENCE</scope>
    <source>
        <strain evidence="1">Ka4C1</strain>
    </source>
</reference>
<gene>
    <name evidence="1" type="ORF">BXYJ_LOCUS1930</name>
</gene>
<keyword evidence="4" id="KW-1185">Reference proteome</keyword>
<organism evidence="3 5">
    <name type="scientific">Bursaphelenchus xylophilus</name>
    <name type="common">Pinewood nematode worm</name>
    <name type="synonym">Aphelenchoides xylophilus</name>
    <dbReference type="NCBI Taxonomy" id="6326"/>
    <lineage>
        <taxon>Eukaryota</taxon>
        <taxon>Metazoa</taxon>
        <taxon>Ecdysozoa</taxon>
        <taxon>Nematoda</taxon>
        <taxon>Chromadorea</taxon>
        <taxon>Rhabditida</taxon>
        <taxon>Tylenchina</taxon>
        <taxon>Tylenchomorpha</taxon>
        <taxon>Aphelenchoidea</taxon>
        <taxon>Aphelenchoididae</taxon>
        <taxon>Bursaphelenchus</taxon>
    </lineage>
</organism>
<dbReference type="EMBL" id="CAJFCV020000001">
    <property type="protein sequence ID" value="CAG9086387.1"/>
    <property type="molecule type" value="Genomic_DNA"/>
</dbReference>
<evidence type="ECO:0000313" key="1">
    <source>
        <dbReference type="EMBL" id="CAD5210441.1"/>
    </source>
</evidence>
<dbReference type="AlphaFoldDB" id="A0A1I7SC11"/>
<dbReference type="OrthoDB" id="5847319at2759"/>
<sequence>MESVRLLGERIVEELGPVASGLEHLVSNITLINRNESDVVQKEFYELLSREPGVDDILAKHELQLMQIRDMNQECIRMANMASTRMSAFQQNMNEDWENVRHLSEWTRNRKKLESTLESMRKEAVELHHYFLQTQLAMEALDRLVKTQ</sequence>
<dbReference type="SMR" id="A0A1I7SC11"/>
<proteinExistence type="predicted"/>
<dbReference type="WBParaSite" id="BXY_1056200.1">
    <property type="protein sequence ID" value="BXY_1056200.1"/>
    <property type="gene ID" value="BXY_1056200"/>
</dbReference>
<dbReference type="EMBL" id="CAJFDI010000001">
    <property type="protein sequence ID" value="CAD5210441.1"/>
    <property type="molecule type" value="Genomic_DNA"/>
</dbReference>
<protein>
    <submittedName>
        <fullName evidence="1">(pine wood nematode) hypothetical protein</fullName>
    </submittedName>
</protein>
<accession>A0A1I7SC11</accession>
<dbReference type="Proteomes" id="UP000659654">
    <property type="component" value="Unassembled WGS sequence"/>
</dbReference>
<evidence type="ECO:0000313" key="5">
    <source>
        <dbReference type="WBParaSite" id="BXY_1056200.1"/>
    </source>
</evidence>
<evidence type="ECO:0000313" key="4">
    <source>
        <dbReference type="Proteomes" id="UP000659654"/>
    </source>
</evidence>
<evidence type="ECO:0000313" key="3">
    <source>
        <dbReference type="Proteomes" id="UP000095284"/>
    </source>
</evidence>